<dbReference type="AlphaFoldDB" id="A0A7W6GPG4"/>
<sequence length="201" mass="22303">MQIFHRADDLDDSFEAGLRRRLRLLVVDENPTARTVMARRLSHLDYDVSLAENGVAAISMLSGRPFDVILIDMGMAMMSGIETMKRIRSAGVAPDSSIVMITSRSDSLAVVEALRAGADDHVAKPLDFDALDARLRHASDRARRIGALSRRNVELDARVARRAMELGETRDALEQLQSDRARLVASIQALHDEVERLSARD</sequence>
<organism evidence="4 5">
    <name type="scientific">Sphingobium fontiphilum</name>
    <dbReference type="NCBI Taxonomy" id="944425"/>
    <lineage>
        <taxon>Bacteria</taxon>
        <taxon>Pseudomonadati</taxon>
        <taxon>Pseudomonadota</taxon>
        <taxon>Alphaproteobacteria</taxon>
        <taxon>Sphingomonadales</taxon>
        <taxon>Sphingomonadaceae</taxon>
        <taxon>Sphingobium</taxon>
    </lineage>
</organism>
<name>A0A7W6GPG4_9SPHN</name>
<dbReference type="SMART" id="SM00448">
    <property type="entry name" value="REC"/>
    <property type="match status" value="1"/>
</dbReference>
<dbReference type="EMBL" id="JACIEB010000004">
    <property type="protein sequence ID" value="MBB3982383.1"/>
    <property type="molecule type" value="Genomic_DNA"/>
</dbReference>
<dbReference type="InterPro" id="IPR001789">
    <property type="entry name" value="Sig_transdc_resp-reg_receiver"/>
</dbReference>
<dbReference type="PROSITE" id="PS50110">
    <property type="entry name" value="RESPONSE_REGULATORY"/>
    <property type="match status" value="1"/>
</dbReference>
<dbReference type="PANTHER" id="PTHR43228:SF1">
    <property type="entry name" value="TWO-COMPONENT RESPONSE REGULATOR ARR22"/>
    <property type="match status" value="1"/>
</dbReference>
<dbReference type="PANTHER" id="PTHR43228">
    <property type="entry name" value="TWO-COMPONENT RESPONSE REGULATOR"/>
    <property type="match status" value="1"/>
</dbReference>
<evidence type="ECO:0000256" key="1">
    <source>
        <dbReference type="PROSITE-ProRule" id="PRU00169"/>
    </source>
</evidence>
<evidence type="ECO:0000313" key="4">
    <source>
        <dbReference type="EMBL" id="MBB3982383.1"/>
    </source>
</evidence>
<dbReference type="SUPFAM" id="SSF52172">
    <property type="entry name" value="CheY-like"/>
    <property type="match status" value="1"/>
</dbReference>
<dbReference type="GO" id="GO:0000160">
    <property type="term" value="P:phosphorelay signal transduction system"/>
    <property type="evidence" value="ECO:0007669"/>
    <property type="project" value="InterPro"/>
</dbReference>
<feature type="domain" description="Response regulatory" evidence="3">
    <location>
        <begin position="23"/>
        <end position="139"/>
    </location>
</feature>
<evidence type="ECO:0000256" key="2">
    <source>
        <dbReference type="SAM" id="Coils"/>
    </source>
</evidence>
<dbReference type="InterPro" id="IPR011006">
    <property type="entry name" value="CheY-like_superfamily"/>
</dbReference>
<feature type="coiled-coil region" evidence="2">
    <location>
        <begin position="173"/>
        <end position="200"/>
    </location>
</feature>
<proteinExistence type="predicted"/>
<keyword evidence="5" id="KW-1185">Reference proteome</keyword>
<comment type="caution">
    <text evidence="4">The sequence shown here is derived from an EMBL/GenBank/DDBJ whole genome shotgun (WGS) entry which is preliminary data.</text>
</comment>
<dbReference type="Gene3D" id="3.40.50.2300">
    <property type="match status" value="1"/>
</dbReference>
<feature type="modified residue" description="4-aspartylphosphate" evidence="1">
    <location>
        <position position="72"/>
    </location>
</feature>
<dbReference type="GO" id="GO:0003677">
    <property type="term" value="F:DNA binding"/>
    <property type="evidence" value="ECO:0007669"/>
    <property type="project" value="UniProtKB-KW"/>
</dbReference>
<evidence type="ECO:0000313" key="5">
    <source>
        <dbReference type="Proteomes" id="UP000552757"/>
    </source>
</evidence>
<keyword evidence="2" id="KW-0175">Coiled coil</keyword>
<reference evidence="4 5" key="1">
    <citation type="submission" date="2020-08" db="EMBL/GenBank/DDBJ databases">
        <title>Genomic Encyclopedia of Type Strains, Phase IV (KMG-IV): sequencing the most valuable type-strain genomes for metagenomic binning, comparative biology and taxonomic classification.</title>
        <authorList>
            <person name="Goeker M."/>
        </authorList>
    </citation>
    <scope>NUCLEOTIDE SEQUENCE [LARGE SCALE GENOMIC DNA]</scope>
    <source>
        <strain evidence="4 5">DSM 29348</strain>
    </source>
</reference>
<dbReference type="CDD" id="cd17546">
    <property type="entry name" value="REC_hyHK_CKI1_RcsC-like"/>
    <property type="match status" value="1"/>
</dbReference>
<accession>A0A7W6GPG4</accession>
<gene>
    <name evidence="4" type="ORF">GGR44_002046</name>
</gene>
<protein>
    <submittedName>
        <fullName evidence="4">DNA-binding response OmpR family regulator</fullName>
    </submittedName>
</protein>
<keyword evidence="1" id="KW-0597">Phosphoprotein</keyword>
<dbReference type="InterPro" id="IPR052048">
    <property type="entry name" value="ST_Response_Regulator"/>
</dbReference>
<keyword evidence="4" id="KW-0238">DNA-binding</keyword>
<evidence type="ECO:0000259" key="3">
    <source>
        <dbReference type="PROSITE" id="PS50110"/>
    </source>
</evidence>
<dbReference type="Pfam" id="PF00072">
    <property type="entry name" value="Response_reg"/>
    <property type="match status" value="1"/>
</dbReference>
<dbReference type="RefSeq" id="WP_183955449.1">
    <property type="nucleotide sequence ID" value="NZ_JACIEB010000004.1"/>
</dbReference>
<dbReference type="Proteomes" id="UP000552757">
    <property type="component" value="Unassembled WGS sequence"/>
</dbReference>